<keyword evidence="3 9" id="KW-0132">Cell division</keyword>
<accession>A0A1G6ZTG8</accession>
<dbReference type="Gene3D" id="1.10.443.10">
    <property type="entry name" value="Intergrase catalytic core"/>
    <property type="match status" value="1"/>
</dbReference>
<evidence type="ECO:0000256" key="5">
    <source>
        <dbReference type="ARBA" id="ARBA00022908"/>
    </source>
</evidence>
<comment type="subunit">
    <text evidence="9">Forms a cyclic heterotetrameric complex composed of two molecules of XerC and two molecules of XerD.</text>
</comment>
<feature type="active site" evidence="9">
    <location>
        <position position="260"/>
    </location>
</feature>
<dbReference type="OrthoDB" id="9801717at2"/>
<evidence type="ECO:0000256" key="6">
    <source>
        <dbReference type="ARBA" id="ARBA00023125"/>
    </source>
</evidence>
<protein>
    <recommendedName>
        <fullName evidence="9">Tyrosine recombinase XerC</fullName>
    </recommendedName>
</protein>
<comment type="subcellular location">
    <subcellularLocation>
        <location evidence="1 9">Cytoplasm</location>
    </subcellularLocation>
</comment>
<proteinExistence type="inferred from homology"/>
<evidence type="ECO:0000256" key="2">
    <source>
        <dbReference type="ARBA" id="ARBA00022490"/>
    </source>
</evidence>
<dbReference type="InterPro" id="IPR023009">
    <property type="entry name" value="Tyrosine_recombinase_XerC/XerD"/>
</dbReference>
<dbReference type="STRING" id="637679.GCA_001550055_01912"/>
<feature type="domain" description="Core-binding (CB)" evidence="11">
    <location>
        <begin position="14"/>
        <end position="105"/>
    </location>
</feature>
<reference evidence="12 13" key="1">
    <citation type="submission" date="2016-10" db="EMBL/GenBank/DDBJ databases">
        <authorList>
            <person name="de Groot N.N."/>
        </authorList>
    </citation>
    <scope>NUCLEOTIDE SEQUENCE [LARGE SCALE GENOMIC DNA]</scope>
    <source>
        <strain evidence="12 13">CGMCC 1.9109</strain>
    </source>
</reference>
<dbReference type="Pfam" id="PF00589">
    <property type="entry name" value="Phage_integrase"/>
    <property type="match status" value="1"/>
</dbReference>
<dbReference type="InterPro" id="IPR013762">
    <property type="entry name" value="Integrase-like_cat_sf"/>
</dbReference>
<evidence type="ECO:0000256" key="8">
    <source>
        <dbReference type="ARBA" id="ARBA00023306"/>
    </source>
</evidence>
<evidence type="ECO:0000256" key="7">
    <source>
        <dbReference type="ARBA" id="ARBA00023172"/>
    </source>
</evidence>
<keyword evidence="4 9" id="KW-0159">Chromosome partition</keyword>
<keyword evidence="5 9" id="KW-0229">DNA integration</keyword>
<feature type="active site" description="O-(3'-phospho-DNA)-tyrosine intermediate" evidence="9">
    <location>
        <position position="295"/>
    </location>
</feature>
<dbReference type="GO" id="GO:0009037">
    <property type="term" value="F:tyrosine-based site-specific recombinase activity"/>
    <property type="evidence" value="ECO:0007669"/>
    <property type="project" value="UniProtKB-UniRule"/>
</dbReference>
<feature type="active site" evidence="9">
    <location>
        <position position="263"/>
    </location>
</feature>
<comment type="function">
    <text evidence="9">Site-specific tyrosine recombinase, which acts by catalyzing the cutting and rejoining of the recombining DNA molecules. The XerC-XerD complex is essential to convert dimers of the bacterial chromosome into monomers to permit their segregation at cell division. It also contributes to the segregational stability of plasmids.</text>
</comment>
<dbReference type="InterPro" id="IPR010998">
    <property type="entry name" value="Integrase_recombinase_N"/>
</dbReference>
<dbReference type="PROSITE" id="PS51900">
    <property type="entry name" value="CB"/>
    <property type="match status" value="1"/>
</dbReference>
<name>A0A1G6ZTG8_9PROT</name>
<dbReference type="GO" id="GO:0051301">
    <property type="term" value="P:cell division"/>
    <property type="evidence" value="ECO:0007669"/>
    <property type="project" value="UniProtKB-KW"/>
</dbReference>
<dbReference type="Proteomes" id="UP000183685">
    <property type="component" value="Unassembled WGS sequence"/>
</dbReference>
<evidence type="ECO:0000256" key="3">
    <source>
        <dbReference type="ARBA" id="ARBA00022618"/>
    </source>
</evidence>
<evidence type="ECO:0000313" key="12">
    <source>
        <dbReference type="EMBL" id="SDE05831.1"/>
    </source>
</evidence>
<gene>
    <name evidence="9" type="primary">xerC</name>
    <name evidence="12" type="ORF">SAMN04488071_1943</name>
</gene>
<dbReference type="Gene3D" id="1.10.150.130">
    <property type="match status" value="1"/>
</dbReference>
<dbReference type="HAMAP" id="MF_01808">
    <property type="entry name" value="Recomb_XerC_XerD"/>
    <property type="match status" value="1"/>
</dbReference>
<keyword evidence="7 9" id="KW-0233">DNA recombination</keyword>
<evidence type="ECO:0000256" key="9">
    <source>
        <dbReference type="HAMAP-Rule" id="MF_01808"/>
    </source>
</evidence>
<dbReference type="SUPFAM" id="SSF56349">
    <property type="entry name" value="DNA breaking-rejoining enzymes"/>
    <property type="match status" value="1"/>
</dbReference>
<comment type="similarity">
    <text evidence="9">Belongs to the 'phage' integrase family. XerC subfamily.</text>
</comment>
<dbReference type="GO" id="GO:0003677">
    <property type="term" value="F:DNA binding"/>
    <property type="evidence" value="ECO:0007669"/>
    <property type="project" value="UniProtKB-UniRule"/>
</dbReference>
<feature type="domain" description="Tyr recombinase" evidence="10">
    <location>
        <begin position="126"/>
        <end position="308"/>
    </location>
</feature>
<keyword evidence="8 9" id="KW-0131">Cell cycle</keyword>
<keyword evidence="2 9" id="KW-0963">Cytoplasm</keyword>
<dbReference type="InterPro" id="IPR011010">
    <property type="entry name" value="DNA_brk_join_enz"/>
</dbReference>
<dbReference type="GO" id="GO:0005737">
    <property type="term" value="C:cytoplasm"/>
    <property type="evidence" value="ECO:0007669"/>
    <property type="project" value="UniProtKB-SubCell"/>
</dbReference>
<evidence type="ECO:0000256" key="1">
    <source>
        <dbReference type="ARBA" id="ARBA00004496"/>
    </source>
</evidence>
<dbReference type="PROSITE" id="PS51898">
    <property type="entry name" value="TYR_RECOMBINASE"/>
    <property type="match status" value="1"/>
</dbReference>
<dbReference type="InterPro" id="IPR050090">
    <property type="entry name" value="Tyrosine_recombinase_XerCD"/>
</dbReference>
<feature type="active site" evidence="9">
    <location>
        <position position="286"/>
    </location>
</feature>
<dbReference type="InterPro" id="IPR002104">
    <property type="entry name" value="Integrase_catalytic"/>
</dbReference>
<dbReference type="InterPro" id="IPR004107">
    <property type="entry name" value="Integrase_SAM-like_N"/>
</dbReference>
<dbReference type="EMBL" id="FNAK01000004">
    <property type="protein sequence ID" value="SDE05831.1"/>
    <property type="molecule type" value="Genomic_DNA"/>
</dbReference>
<evidence type="ECO:0000256" key="4">
    <source>
        <dbReference type="ARBA" id="ARBA00022829"/>
    </source>
</evidence>
<feature type="active site" evidence="9">
    <location>
        <position position="169"/>
    </location>
</feature>
<feature type="active site" evidence="9">
    <location>
        <position position="192"/>
    </location>
</feature>
<dbReference type="PANTHER" id="PTHR30349">
    <property type="entry name" value="PHAGE INTEGRASE-RELATED"/>
    <property type="match status" value="1"/>
</dbReference>
<dbReference type="InterPro" id="IPR044068">
    <property type="entry name" value="CB"/>
</dbReference>
<dbReference type="PANTHER" id="PTHR30349:SF90">
    <property type="entry name" value="TYROSINE RECOMBINASE XERD"/>
    <property type="match status" value="1"/>
</dbReference>
<evidence type="ECO:0000259" key="11">
    <source>
        <dbReference type="PROSITE" id="PS51900"/>
    </source>
</evidence>
<keyword evidence="6 9" id="KW-0238">DNA-binding</keyword>
<dbReference type="AlphaFoldDB" id="A0A1G6ZTG8"/>
<dbReference type="GO" id="GO:0006313">
    <property type="term" value="P:DNA transposition"/>
    <property type="evidence" value="ECO:0007669"/>
    <property type="project" value="UniProtKB-UniRule"/>
</dbReference>
<sequence length="314" mass="34381">MAGTDTTELAGLTDEAAVLVNRWLEYLTSEKRVSPHTLTAYGSDFGDFISFLADYKGGGVGIRTLAGLEVRDFRAFLASLRGDNLSARSVARSLSSIRNFYRFLARTEGIENDAIKAVQGPKLPHRVPRPLTEEAAKSVMETVGEFEEEAWIATRNTAVVALLYGCGLRIAEALSLNGDDIPSGDTMRVIGKRNKERIVPVLPAVREAIAAYKAECPFAITADGPLFVGKRGKRLSPRTIQAAMQKVRIALGLPESATPHALRHSFATHLLSRGGDLRTIQELLGHADLKATQVYTEVDSARLKDVYDKAFRRR</sequence>
<organism evidence="12 13">
    <name type="scientific">Kordiimonas lacus</name>
    <dbReference type="NCBI Taxonomy" id="637679"/>
    <lineage>
        <taxon>Bacteria</taxon>
        <taxon>Pseudomonadati</taxon>
        <taxon>Pseudomonadota</taxon>
        <taxon>Alphaproteobacteria</taxon>
        <taxon>Kordiimonadales</taxon>
        <taxon>Kordiimonadaceae</taxon>
        <taxon>Kordiimonas</taxon>
    </lineage>
</organism>
<keyword evidence="13" id="KW-1185">Reference proteome</keyword>
<dbReference type="RefSeq" id="WP_068304295.1">
    <property type="nucleotide sequence ID" value="NZ_FNAK01000004.1"/>
</dbReference>
<dbReference type="GO" id="GO:0007059">
    <property type="term" value="P:chromosome segregation"/>
    <property type="evidence" value="ECO:0007669"/>
    <property type="project" value="UniProtKB-UniRule"/>
</dbReference>
<evidence type="ECO:0000259" key="10">
    <source>
        <dbReference type="PROSITE" id="PS51898"/>
    </source>
</evidence>
<dbReference type="Pfam" id="PF02899">
    <property type="entry name" value="Phage_int_SAM_1"/>
    <property type="match status" value="1"/>
</dbReference>
<evidence type="ECO:0000313" key="13">
    <source>
        <dbReference type="Proteomes" id="UP000183685"/>
    </source>
</evidence>